<dbReference type="Proteomes" id="UP000183898">
    <property type="component" value="Unassembled WGS sequence"/>
</dbReference>
<name>A0A1H8DJ18_9PROT</name>
<evidence type="ECO:0000313" key="2">
    <source>
        <dbReference type="Proteomes" id="UP000183898"/>
    </source>
</evidence>
<dbReference type="EMBL" id="FOCT01000002">
    <property type="protein sequence ID" value="SEN06744.1"/>
    <property type="molecule type" value="Genomic_DNA"/>
</dbReference>
<reference evidence="1 2" key="1">
    <citation type="submission" date="2016-10" db="EMBL/GenBank/DDBJ databases">
        <authorList>
            <person name="de Groot N.N."/>
        </authorList>
    </citation>
    <scope>NUCLEOTIDE SEQUENCE [LARGE SCALE GENOMIC DNA]</scope>
    <source>
        <strain evidence="1 2">Nl18</strain>
    </source>
</reference>
<protein>
    <submittedName>
        <fullName evidence="1">Uncharacterized protein</fullName>
    </submittedName>
</protein>
<evidence type="ECO:0000313" key="1">
    <source>
        <dbReference type="EMBL" id="SEN06744.1"/>
    </source>
</evidence>
<dbReference type="AlphaFoldDB" id="A0A1H8DJ18"/>
<proteinExistence type="predicted"/>
<sequence length="86" mass="9920">MSPERDRILVGILVYFCVAASALRESYTFHILLEIRYVYLAGHMRLSFLMDTSASFYPVFHTAGQHWLIAKANPMPQAKRYSKNHA</sequence>
<organism evidence="1 2">
    <name type="scientific">Nitrosospira multiformis</name>
    <dbReference type="NCBI Taxonomy" id="1231"/>
    <lineage>
        <taxon>Bacteria</taxon>
        <taxon>Pseudomonadati</taxon>
        <taxon>Pseudomonadota</taxon>
        <taxon>Betaproteobacteria</taxon>
        <taxon>Nitrosomonadales</taxon>
        <taxon>Nitrosomonadaceae</taxon>
        <taxon>Nitrosospira</taxon>
    </lineage>
</organism>
<accession>A0A1H8DJ18</accession>
<gene>
    <name evidence="1" type="ORF">SAMN05216404_102272</name>
</gene>